<feature type="signal peptide" evidence="2">
    <location>
        <begin position="1"/>
        <end position="19"/>
    </location>
</feature>
<dbReference type="Proteomes" id="UP000053989">
    <property type="component" value="Unassembled WGS sequence"/>
</dbReference>
<dbReference type="STRING" id="1036808.A0A0C2ZQK8"/>
<keyword evidence="5" id="KW-1185">Reference proteome</keyword>
<dbReference type="PANTHER" id="PTHR35192">
    <property type="entry name" value="PROTEIN, PUTATIVE-RELATED"/>
    <property type="match status" value="1"/>
</dbReference>
<dbReference type="InterPro" id="IPR048661">
    <property type="entry name" value="CPL1-like"/>
</dbReference>
<dbReference type="HOGENOM" id="CLU_050269_0_0_1"/>
<evidence type="ECO:0000313" key="5">
    <source>
        <dbReference type="Proteomes" id="UP000053989"/>
    </source>
</evidence>
<dbReference type="AlphaFoldDB" id="A0A0C2ZQK8"/>
<proteinExistence type="predicted"/>
<evidence type="ECO:0000313" key="4">
    <source>
        <dbReference type="EMBL" id="KIM54902.1"/>
    </source>
</evidence>
<protein>
    <recommendedName>
        <fullName evidence="3">Protein CPL1-like domain-containing protein</fullName>
    </recommendedName>
</protein>
<organism evidence="4 5">
    <name type="scientific">Scleroderma citrinum Foug A</name>
    <dbReference type="NCBI Taxonomy" id="1036808"/>
    <lineage>
        <taxon>Eukaryota</taxon>
        <taxon>Fungi</taxon>
        <taxon>Dikarya</taxon>
        <taxon>Basidiomycota</taxon>
        <taxon>Agaricomycotina</taxon>
        <taxon>Agaricomycetes</taxon>
        <taxon>Agaricomycetidae</taxon>
        <taxon>Boletales</taxon>
        <taxon>Sclerodermatineae</taxon>
        <taxon>Sclerodermataceae</taxon>
        <taxon>Scleroderma</taxon>
    </lineage>
</organism>
<feature type="chain" id="PRO_5002160539" description="Protein CPL1-like domain-containing protein" evidence="2">
    <location>
        <begin position="20"/>
        <end position="443"/>
    </location>
</feature>
<reference evidence="4 5" key="1">
    <citation type="submission" date="2014-04" db="EMBL/GenBank/DDBJ databases">
        <authorList>
            <consortium name="DOE Joint Genome Institute"/>
            <person name="Kuo A."/>
            <person name="Kohler A."/>
            <person name="Nagy L.G."/>
            <person name="Floudas D."/>
            <person name="Copeland A."/>
            <person name="Barry K.W."/>
            <person name="Cichocki N."/>
            <person name="Veneault-Fourrey C."/>
            <person name="LaButti K."/>
            <person name="Lindquist E.A."/>
            <person name="Lipzen A."/>
            <person name="Lundell T."/>
            <person name="Morin E."/>
            <person name="Murat C."/>
            <person name="Sun H."/>
            <person name="Tunlid A."/>
            <person name="Henrissat B."/>
            <person name="Grigoriev I.V."/>
            <person name="Hibbett D.S."/>
            <person name="Martin F."/>
            <person name="Nordberg H.P."/>
            <person name="Cantor M.N."/>
            <person name="Hua S.X."/>
        </authorList>
    </citation>
    <scope>NUCLEOTIDE SEQUENCE [LARGE SCALE GENOMIC DNA]</scope>
    <source>
        <strain evidence="4 5">Foug A</strain>
    </source>
</reference>
<dbReference type="InParanoid" id="A0A0C2ZQK8"/>
<dbReference type="OrthoDB" id="439917at2759"/>
<dbReference type="InterPro" id="IPR038955">
    <property type="entry name" value="PriA/CPL1_fungi"/>
</dbReference>
<feature type="region of interest" description="Disordered" evidence="1">
    <location>
        <begin position="417"/>
        <end position="443"/>
    </location>
</feature>
<name>A0A0C2ZQK8_9AGAM</name>
<keyword evidence="2" id="KW-0732">Signal</keyword>
<dbReference type="EMBL" id="KN822144">
    <property type="protein sequence ID" value="KIM54902.1"/>
    <property type="molecule type" value="Genomic_DNA"/>
</dbReference>
<gene>
    <name evidence="4" type="ORF">SCLCIDRAFT_30719</name>
</gene>
<evidence type="ECO:0000259" key="3">
    <source>
        <dbReference type="Pfam" id="PF21671"/>
    </source>
</evidence>
<dbReference type="PANTHER" id="PTHR35192:SF2">
    <property type="entry name" value="APPLE DOMAIN-CONTAINING PROTEIN"/>
    <property type="match status" value="1"/>
</dbReference>
<evidence type="ECO:0000256" key="2">
    <source>
        <dbReference type="SAM" id="SignalP"/>
    </source>
</evidence>
<dbReference type="Pfam" id="PF21671">
    <property type="entry name" value="CPL1-like"/>
    <property type="match status" value="1"/>
</dbReference>
<accession>A0A0C2ZQK8</accession>
<feature type="domain" description="Protein CPL1-like" evidence="3">
    <location>
        <begin position="194"/>
        <end position="260"/>
    </location>
</feature>
<reference evidence="5" key="2">
    <citation type="submission" date="2015-01" db="EMBL/GenBank/DDBJ databases">
        <title>Evolutionary Origins and Diversification of the Mycorrhizal Mutualists.</title>
        <authorList>
            <consortium name="DOE Joint Genome Institute"/>
            <consortium name="Mycorrhizal Genomics Consortium"/>
            <person name="Kohler A."/>
            <person name="Kuo A."/>
            <person name="Nagy L.G."/>
            <person name="Floudas D."/>
            <person name="Copeland A."/>
            <person name="Barry K.W."/>
            <person name="Cichocki N."/>
            <person name="Veneault-Fourrey C."/>
            <person name="LaButti K."/>
            <person name="Lindquist E.A."/>
            <person name="Lipzen A."/>
            <person name="Lundell T."/>
            <person name="Morin E."/>
            <person name="Murat C."/>
            <person name="Riley R."/>
            <person name="Ohm R."/>
            <person name="Sun H."/>
            <person name="Tunlid A."/>
            <person name="Henrissat B."/>
            <person name="Grigoriev I.V."/>
            <person name="Hibbett D.S."/>
            <person name="Martin F."/>
        </authorList>
    </citation>
    <scope>NUCLEOTIDE SEQUENCE [LARGE SCALE GENOMIC DNA]</scope>
    <source>
        <strain evidence="5">Foug A</strain>
    </source>
</reference>
<sequence>MKLSAFAITPLVIASSALARSSTHSRIHRRVPHLTDVCAYLNTGLQFSDVRENGKPYMAGHLDSMVCLSQVEVFIKGNDVAQEAIKVVGEHKVEVTLNAMIQDSGTECSYPHHSTPSATSSDLCKFECTDGFLPTPANHPTTCECPSHLTECDGKCGHFHPEQCPKTSAPSRRQSEPKCSTGLQLCGADTNKGWECADFKISALNCGGCAKDSPFGRSVKHGVNCHEIPNIKEVSCSDGHCIVEECKADYVVTSAKNSCIPIPKGPESRRLESPLDAASAAASAIKDKGNRRSNSQAGVAHGESLDTPLSSAKGISAAGIQSKPEGTVGGLIHNSKLDVPGVGSLSTSTKVGFQVNHRSVPVPNGLPSKSTEGLVAAGKLSPGSAVGQFSQGGAHSTNGGVQVPSPRGVIPMTLTHGAGVEDEDIPRGGSPKLSTPGAGMARD</sequence>
<feature type="region of interest" description="Disordered" evidence="1">
    <location>
        <begin position="262"/>
        <end position="310"/>
    </location>
</feature>
<evidence type="ECO:0000256" key="1">
    <source>
        <dbReference type="SAM" id="MobiDB-lite"/>
    </source>
</evidence>